<accession>A0A329UCA1</accession>
<feature type="domain" description="IrrE N-terminal-like" evidence="1">
    <location>
        <begin position="86"/>
        <end position="193"/>
    </location>
</feature>
<reference evidence="3 5" key="1">
    <citation type="submission" date="2018-02" db="EMBL/GenBank/DDBJ databases">
        <title>Complete genome sequencing of Faecalibacterium prausnitzii strains isolated from the human gut.</title>
        <authorList>
            <person name="Fitzgerald B.C."/>
            <person name="Shkoporov A.N."/>
            <person name="Ross P.R."/>
            <person name="Hill C."/>
        </authorList>
    </citation>
    <scope>NUCLEOTIDE SEQUENCE [LARGE SCALE GENOMIC DNA]</scope>
    <source>
        <strain evidence="3 5">APC923/51-1</strain>
    </source>
</reference>
<comment type="caution">
    <text evidence="3">The sequence shown here is derived from an EMBL/GenBank/DDBJ whole genome shotgun (WGS) entry which is preliminary data.</text>
</comment>
<proteinExistence type="predicted"/>
<evidence type="ECO:0000313" key="3">
    <source>
        <dbReference type="EMBL" id="RAW58558.1"/>
    </source>
</evidence>
<dbReference type="Proteomes" id="UP000260783">
    <property type="component" value="Unassembled WGS sequence"/>
</dbReference>
<reference evidence="2 7" key="3">
    <citation type="journal article" date="2019" name="Nat. Med.">
        <title>A library of human gut bacterial isolates paired with longitudinal multiomics data enables mechanistic microbiome research.</title>
        <authorList>
            <person name="Poyet M."/>
            <person name="Groussin M."/>
            <person name="Gibbons S.M."/>
            <person name="Avila-Pacheco J."/>
            <person name="Jiang X."/>
            <person name="Kearney S.M."/>
            <person name="Perrotta A.R."/>
            <person name="Berdy B."/>
            <person name="Zhao S."/>
            <person name="Lieberman T.D."/>
            <person name="Swanson P.K."/>
            <person name="Smith M."/>
            <person name="Roesemann S."/>
            <person name="Alexander J.E."/>
            <person name="Rich S.A."/>
            <person name="Livny J."/>
            <person name="Vlamakis H."/>
            <person name="Clish C."/>
            <person name="Bullock K."/>
            <person name="Deik A."/>
            <person name="Scott J."/>
            <person name="Pierce K.A."/>
            <person name="Xavier R.J."/>
            <person name="Alm E.J."/>
        </authorList>
    </citation>
    <scope>NUCLEOTIDE SEQUENCE [LARGE SCALE GENOMIC DNA]</scope>
    <source>
        <strain evidence="2 7">BIOML-B1</strain>
    </source>
</reference>
<dbReference type="EMBL" id="PRLD01000004">
    <property type="protein sequence ID" value="RAW58558.1"/>
    <property type="molecule type" value="Genomic_DNA"/>
</dbReference>
<dbReference type="EMBL" id="QVEW01000015">
    <property type="protein sequence ID" value="RGB95010.1"/>
    <property type="molecule type" value="Genomic_DNA"/>
</dbReference>
<evidence type="ECO:0000259" key="1">
    <source>
        <dbReference type="Pfam" id="PF06114"/>
    </source>
</evidence>
<organism evidence="3 5">
    <name type="scientific">Faecalibacterium prausnitzii</name>
    <dbReference type="NCBI Taxonomy" id="853"/>
    <lineage>
        <taxon>Bacteria</taxon>
        <taxon>Bacillati</taxon>
        <taxon>Bacillota</taxon>
        <taxon>Clostridia</taxon>
        <taxon>Eubacteriales</taxon>
        <taxon>Oscillospiraceae</taxon>
        <taxon>Faecalibacterium</taxon>
    </lineage>
</organism>
<protein>
    <submittedName>
        <fullName evidence="2">ImmA/IrrE family metallo-endopeptidase</fullName>
    </submittedName>
    <submittedName>
        <fullName evidence="3">Zn peptidase</fullName>
    </submittedName>
</protein>
<evidence type="ECO:0000313" key="2">
    <source>
        <dbReference type="EMBL" id="MSC51944.1"/>
    </source>
</evidence>
<dbReference type="Pfam" id="PF06114">
    <property type="entry name" value="Peptidase_M78"/>
    <property type="match status" value="1"/>
</dbReference>
<dbReference type="Gene3D" id="1.10.10.2910">
    <property type="match status" value="1"/>
</dbReference>
<reference evidence="4 6" key="2">
    <citation type="submission" date="2018-08" db="EMBL/GenBank/DDBJ databases">
        <title>A genome reference for cultivated species of the human gut microbiota.</title>
        <authorList>
            <person name="Zou Y."/>
            <person name="Xue W."/>
            <person name="Luo G."/>
        </authorList>
    </citation>
    <scope>NUCLEOTIDE SEQUENCE [LARGE SCALE GENOMIC DNA]</scope>
    <source>
        <strain evidence="4 6">AF29-11BH</strain>
    </source>
</reference>
<dbReference type="PANTHER" id="PTHR43236">
    <property type="entry name" value="ANTITOXIN HIGA1"/>
    <property type="match status" value="1"/>
</dbReference>
<dbReference type="EMBL" id="WKQM01000014">
    <property type="protein sequence ID" value="MSC51944.1"/>
    <property type="molecule type" value="Genomic_DNA"/>
</dbReference>
<gene>
    <name evidence="3" type="ORF">C4N24_05875</name>
    <name evidence="4" type="ORF">DWZ04_12735</name>
    <name evidence="2" type="ORF">GKE10_08505</name>
</gene>
<name>A0A329UCA1_9FIRM</name>
<dbReference type="InterPro" id="IPR010359">
    <property type="entry name" value="IrrE_HExxH"/>
</dbReference>
<dbReference type="PANTHER" id="PTHR43236:SF2">
    <property type="entry name" value="BLL0069 PROTEIN"/>
    <property type="match status" value="1"/>
</dbReference>
<evidence type="ECO:0000313" key="6">
    <source>
        <dbReference type="Proteomes" id="UP000260783"/>
    </source>
</evidence>
<dbReference type="Proteomes" id="UP000251281">
    <property type="component" value="Unassembled WGS sequence"/>
</dbReference>
<evidence type="ECO:0000313" key="7">
    <source>
        <dbReference type="Proteomes" id="UP000462091"/>
    </source>
</evidence>
<dbReference type="InterPro" id="IPR052345">
    <property type="entry name" value="Rad_response_metalloprotease"/>
</dbReference>
<evidence type="ECO:0000313" key="5">
    <source>
        <dbReference type="Proteomes" id="UP000251281"/>
    </source>
</evidence>
<dbReference type="Proteomes" id="UP000462091">
    <property type="component" value="Unassembled WGS sequence"/>
</dbReference>
<evidence type="ECO:0000313" key="4">
    <source>
        <dbReference type="EMBL" id="RGB95010.1"/>
    </source>
</evidence>
<dbReference type="AlphaFoldDB" id="A0A329UCA1"/>
<sequence length="216" mass="24251">MYYALFGISKNDPAPINPEQFANSVLGLNLKMLPLCSDGHILGLTVFQRCSFTATLEDGTKLVEVFMPRDIVIDSALAADRCTGCRNFTIAHEAAHQILADLFPNDYGKAVKCRGHIAYRERNGNASWEEWQADTLAAELLMPTFLINAEIERVSLTLPNGILYKSVSDPNYEKILEMARRIGVSWSAIRIRLQQMQVIKGKPIHCHPLDIMRFGE</sequence>